<dbReference type="SUPFAM" id="SSF53756">
    <property type="entry name" value="UDP-Glycosyltransferase/glycogen phosphorylase"/>
    <property type="match status" value="1"/>
</dbReference>
<dbReference type="PANTHER" id="PTHR45586:SF1">
    <property type="entry name" value="LIPOPOLYSACCHARIDE ASSEMBLY PROTEIN B"/>
    <property type="match status" value="1"/>
</dbReference>
<sequence length="456" mass="52369">MDISPSFFPTFQTACSFHHQGQYQAAIDVYFDCLNFAPNNVDILSNLGSALVSNRQHKTAEAYFKKGLYLNQGHPKILTNYGNLLRKQGRFAEAEILYKRLLTHHGDKKEYLLLAGMLYRDWHKPLVALDYFRKVQEIDSEHENVIWELSRMYLEAGYYDKGFELFDARFQLDGFGSRDIPGKPWNGEPLVGKSLLVTAEQGYGDILQFSRFIALLVRKSHGRIFCELPKPIFTLFCKTPGIKWLIKGEELPNCDYHIPIMSLANRLGCSENNIPAPWWPPGLKKYKNPVNSNQLKIGLIWSGKPTPTDRSIDLEDLIPLLSHPRFECFSLQIDKKKEAINNAMATQLITDLSDEINNFSDTARLMQQLDLIISVDTGPVHLAGLLGIPTCLLVHYTSDWRWRLEKHTTPWYPSMKLFCQEEWGCWDKPLVGLARYLDNLAKNTREVITQIKKPTS</sequence>
<dbReference type="Gene3D" id="3.40.50.2000">
    <property type="entry name" value="Glycogen Phosphorylase B"/>
    <property type="match status" value="1"/>
</dbReference>
<dbReference type="InterPro" id="IPR011990">
    <property type="entry name" value="TPR-like_helical_dom_sf"/>
</dbReference>
<reference evidence="3 4" key="1">
    <citation type="submission" date="2020-07" db="EMBL/GenBank/DDBJ databases">
        <title>Endozoicomonas sp. nov., isolated from sediment.</title>
        <authorList>
            <person name="Gu T."/>
        </authorList>
    </citation>
    <scope>NUCLEOTIDE SEQUENCE [LARGE SCALE GENOMIC DNA]</scope>
    <source>
        <strain evidence="3 4">SM1973</strain>
    </source>
</reference>
<dbReference type="Pfam" id="PF14559">
    <property type="entry name" value="TPR_19"/>
    <property type="match status" value="1"/>
</dbReference>
<organism evidence="3 4">
    <name type="scientific">Spartinivicinus marinus</name>
    <dbReference type="NCBI Taxonomy" id="2994442"/>
    <lineage>
        <taxon>Bacteria</taxon>
        <taxon>Pseudomonadati</taxon>
        <taxon>Pseudomonadota</taxon>
        <taxon>Gammaproteobacteria</taxon>
        <taxon>Oceanospirillales</taxon>
        <taxon>Zooshikellaceae</taxon>
        <taxon>Spartinivicinus</taxon>
    </lineage>
</organism>
<dbReference type="InterPro" id="IPR051012">
    <property type="entry name" value="CellSynth/LPSAsmb/PSIAsmb"/>
</dbReference>
<gene>
    <name evidence="3" type="ORF">H0A36_00660</name>
</gene>
<dbReference type="EMBL" id="JACCKB010000001">
    <property type="protein sequence ID" value="NYZ64496.1"/>
    <property type="molecule type" value="Genomic_DNA"/>
</dbReference>
<dbReference type="SMART" id="SM00028">
    <property type="entry name" value="TPR"/>
    <property type="match status" value="4"/>
</dbReference>
<proteinExistence type="predicted"/>
<dbReference type="AlphaFoldDB" id="A0A853IAP5"/>
<keyword evidence="1" id="KW-0677">Repeat</keyword>
<dbReference type="InterPro" id="IPR002201">
    <property type="entry name" value="Glyco_trans_9"/>
</dbReference>
<protein>
    <submittedName>
        <fullName evidence="3">Glycosyltransferase family protein</fullName>
    </submittedName>
</protein>
<evidence type="ECO:0000256" key="2">
    <source>
        <dbReference type="ARBA" id="ARBA00022803"/>
    </source>
</evidence>
<dbReference type="GO" id="GO:0016757">
    <property type="term" value="F:glycosyltransferase activity"/>
    <property type="evidence" value="ECO:0007669"/>
    <property type="project" value="InterPro"/>
</dbReference>
<dbReference type="InterPro" id="IPR019734">
    <property type="entry name" value="TPR_rpt"/>
</dbReference>
<accession>A0A853IAP5</accession>
<evidence type="ECO:0000313" key="3">
    <source>
        <dbReference type="EMBL" id="NYZ64496.1"/>
    </source>
</evidence>
<comment type="caution">
    <text evidence="3">The sequence shown here is derived from an EMBL/GenBank/DDBJ whole genome shotgun (WGS) entry which is preliminary data.</text>
</comment>
<keyword evidence="2" id="KW-0802">TPR repeat</keyword>
<keyword evidence="4" id="KW-1185">Reference proteome</keyword>
<dbReference type="SUPFAM" id="SSF48452">
    <property type="entry name" value="TPR-like"/>
    <property type="match status" value="1"/>
</dbReference>
<dbReference type="RefSeq" id="WP_180566528.1">
    <property type="nucleotide sequence ID" value="NZ_JACCKB010000001.1"/>
</dbReference>
<dbReference type="PANTHER" id="PTHR45586">
    <property type="entry name" value="TPR REPEAT-CONTAINING PROTEIN PA4667"/>
    <property type="match status" value="1"/>
</dbReference>
<evidence type="ECO:0000256" key="1">
    <source>
        <dbReference type="ARBA" id="ARBA00022737"/>
    </source>
</evidence>
<dbReference type="Pfam" id="PF01075">
    <property type="entry name" value="Glyco_transf_9"/>
    <property type="match status" value="1"/>
</dbReference>
<dbReference type="Gene3D" id="1.25.40.10">
    <property type="entry name" value="Tetratricopeptide repeat domain"/>
    <property type="match status" value="1"/>
</dbReference>
<dbReference type="Proteomes" id="UP000569732">
    <property type="component" value="Unassembled WGS sequence"/>
</dbReference>
<evidence type="ECO:0000313" key="4">
    <source>
        <dbReference type="Proteomes" id="UP000569732"/>
    </source>
</evidence>
<name>A0A853IAP5_9GAMM</name>